<evidence type="ECO:0000256" key="15">
    <source>
        <dbReference type="SAM" id="SignalP"/>
    </source>
</evidence>
<feature type="chain" id="PRO_5043576083" description="Cytochrome P450" evidence="15">
    <location>
        <begin position="20"/>
        <end position="521"/>
    </location>
</feature>
<dbReference type="EMBL" id="JARQZJ010000095">
    <property type="protein sequence ID" value="KAK9885355.1"/>
    <property type="molecule type" value="Genomic_DNA"/>
</dbReference>
<comment type="subcellular location">
    <subcellularLocation>
        <location evidence="3">Endoplasmic reticulum membrane</location>
        <topology evidence="3">Peripheral membrane protein</topology>
    </subcellularLocation>
    <subcellularLocation>
        <location evidence="2">Microsome membrane</location>
        <topology evidence="2">Peripheral membrane protein</topology>
    </subcellularLocation>
</comment>
<dbReference type="InterPro" id="IPR050476">
    <property type="entry name" value="Insect_CytP450_Detox"/>
</dbReference>
<dbReference type="InterPro" id="IPR036396">
    <property type="entry name" value="Cyt_P450_sf"/>
</dbReference>
<evidence type="ECO:0000256" key="11">
    <source>
        <dbReference type="ARBA" id="ARBA00023033"/>
    </source>
</evidence>
<evidence type="ECO:0000256" key="9">
    <source>
        <dbReference type="ARBA" id="ARBA00023002"/>
    </source>
</evidence>
<dbReference type="PRINTS" id="PR00463">
    <property type="entry name" value="EP450I"/>
</dbReference>
<gene>
    <name evidence="16" type="ORF">WA026_010851</name>
</gene>
<keyword evidence="9 14" id="KW-0560">Oxidoreductase</keyword>
<keyword evidence="15" id="KW-0732">Signal</keyword>
<dbReference type="AlphaFoldDB" id="A0AAW1US56"/>
<accession>A0AAW1US56</accession>
<dbReference type="GO" id="GO:0005789">
    <property type="term" value="C:endoplasmic reticulum membrane"/>
    <property type="evidence" value="ECO:0007669"/>
    <property type="project" value="UniProtKB-SubCell"/>
</dbReference>
<evidence type="ECO:0000256" key="7">
    <source>
        <dbReference type="ARBA" id="ARBA00022824"/>
    </source>
</evidence>
<comment type="similarity">
    <text evidence="4 14">Belongs to the cytochrome P450 family.</text>
</comment>
<keyword evidence="10 13" id="KW-0408">Iron</keyword>
<evidence type="ECO:0000256" key="2">
    <source>
        <dbReference type="ARBA" id="ARBA00004174"/>
    </source>
</evidence>
<dbReference type="PROSITE" id="PS00086">
    <property type="entry name" value="CYTOCHROME_P450"/>
    <property type="match status" value="1"/>
</dbReference>
<proteinExistence type="inferred from homology"/>
<dbReference type="GO" id="GO:0020037">
    <property type="term" value="F:heme binding"/>
    <property type="evidence" value="ECO:0007669"/>
    <property type="project" value="InterPro"/>
</dbReference>
<keyword evidence="8" id="KW-0492">Microsome</keyword>
<keyword evidence="12" id="KW-0472">Membrane</keyword>
<protein>
    <recommendedName>
        <fullName evidence="18">Cytochrome P450</fullName>
    </recommendedName>
</protein>
<dbReference type="SUPFAM" id="SSF48264">
    <property type="entry name" value="Cytochrome P450"/>
    <property type="match status" value="1"/>
</dbReference>
<evidence type="ECO:0000256" key="13">
    <source>
        <dbReference type="PIRSR" id="PIRSR602401-1"/>
    </source>
</evidence>
<organism evidence="16 17">
    <name type="scientific">Henosepilachna vigintioctopunctata</name>
    <dbReference type="NCBI Taxonomy" id="420089"/>
    <lineage>
        <taxon>Eukaryota</taxon>
        <taxon>Metazoa</taxon>
        <taxon>Ecdysozoa</taxon>
        <taxon>Arthropoda</taxon>
        <taxon>Hexapoda</taxon>
        <taxon>Insecta</taxon>
        <taxon>Pterygota</taxon>
        <taxon>Neoptera</taxon>
        <taxon>Endopterygota</taxon>
        <taxon>Coleoptera</taxon>
        <taxon>Polyphaga</taxon>
        <taxon>Cucujiformia</taxon>
        <taxon>Coccinelloidea</taxon>
        <taxon>Coccinellidae</taxon>
        <taxon>Epilachninae</taxon>
        <taxon>Epilachnini</taxon>
        <taxon>Henosepilachna</taxon>
    </lineage>
</organism>
<dbReference type="Gene3D" id="1.10.630.10">
    <property type="entry name" value="Cytochrome P450"/>
    <property type="match status" value="1"/>
</dbReference>
<name>A0AAW1US56_9CUCU</name>
<evidence type="ECO:0000256" key="14">
    <source>
        <dbReference type="RuleBase" id="RU000461"/>
    </source>
</evidence>
<keyword evidence="6 13" id="KW-0479">Metal-binding</keyword>
<keyword evidence="17" id="KW-1185">Reference proteome</keyword>
<evidence type="ECO:0008006" key="18">
    <source>
        <dbReference type="Google" id="ProtNLM"/>
    </source>
</evidence>
<evidence type="ECO:0000256" key="1">
    <source>
        <dbReference type="ARBA" id="ARBA00001971"/>
    </source>
</evidence>
<dbReference type="PANTHER" id="PTHR24292">
    <property type="entry name" value="CYTOCHROME P450"/>
    <property type="match status" value="1"/>
</dbReference>
<dbReference type="Pfam" id="PF00067">
    <property type="entry name" value="p450"/>
    <property type="match status" value="1"/>
</dbReference>
<keyword evidence="5 13" id="KW-0349">Heme</keyword>
<dbReference type="InterPro" id="IPR002401">
    <property type="entry name" value="Cyt_P450_E_grp-I"/>
</dbReference>
<dbReference type="CDD" id="cd11056">
    <property type="entry name" value="CYP6-like"/>
    <property type="match status" value="1"/>
</dbReference>
<sequence length="521" mass="60959">MFLLLVFVLVLITIQLVRKRYVYWAERNVVQDMAYPLFGINWKSVFGGCSIAEIFQELYNKYSEKRYMGVYDYTTPILVILNPHLLKKISIKDFEYFMNHRPKLPKNVDRMWNRNLFNLVGTEWREMRKTLSPAHTGSRMKGMFVLMEECAKNFVQHFLQQDQDIVELDARETLARYTNDVIATSAYGYQCDSLKDENNEFYIRGLQTTDMSGLWKFIKFDMLRAFPWLGKIIKVELFDGDVTNFFGKIIEENVLYRIENKIERPDLIDLLMHADKSTSNGETVVSSMKENKEQNNGHQKKNLRFNIEDITAQALIFFFSGFGTVSSVLSFLTYELAVNPDIQKRLYEEVSQFRSKNDKLTYEGLGSLTYLDMVLSETLRKWPSFIRTDRVCSRSYTIEPETPDETAVHINKGDIIWIPIFAIHHDEKYWPNPEKFDPDRFSAENKMKIVPGTYIPFGIGPRTCIATRFVIQEIKILLYEIISTFEIVVTEKTLIPCQPYKKSSALLPGEGFWFGLQRRNS</sequence>
<reference evidence="16 17" key="1">
    <citation type="submission" date="2023-03" db="EMBL/GenBank/DDBJ databases">
        <title>Genome insight into feeding habits of ladybird beetles.</title>
        <authorList>
            <person name="Li H.-S."/>
            <person name="Huang Y.-H."/>
            <person name="Pang H."/>
        </authorList>
    </citation>
    <scope>NUCLEOTIDE SEQUENCE [LARGE SCALE GENOMIC DNA]</scope>
    <source>
        <strain evidence="16">SYSU_2023b</strain>
        <tissue evidence="16">Whole body</tissue>
    </source>
</reference>
<dbReference type="GO" id="GO:0005506">
    <property type="term" value="F:iron ion binding"/>
    <property type="evidence" value="ECO:0007669"/>
    <property type="project" value="InterPro"/>
</dbReference>
<evidence type="ECO:0000256" key="8">
    <source>
        <dbReference type="ARBA" id="ARBA00022848"/>
    </source>
</evidence>
<evidence type="ECO:0000256" key="3">
    <source>
        <dbReference type="ARBA" id="ARBA00004406"/>
    </source>
</evidence>
<dbReference type="PANTHER" id="PTHR24292:SF54">
    <property type="entry name" value="CYP9F3-RELATED"/>
    <property type="match status" value="1"/>
</dbReference>
<keyword evidence="11 14" id="KW-0503">Monooxygenase</keyword>
<dbReference type="PRINTS" id="PR00385">
    <property type="entry name" value="P450"/>
</dbReference>
<evidence type="ECO:0000256" key="5">
    <source>
        <dbReference type="ARBA" id="ARBA00022617"/>
    </source>
</evidence>
<dbReference type="InterPro" id="IPR017972">
    <property type="entry name" value="Cyt_P450_CS"/>
</dbReference>
<evidence type="ECO:0000313" key="16">
    <source>
        <dbReference type="EMBL" id="KAK9885355.1"/>
    </source>
</evidence>
<feature type="signal peptide" evidence="15">
    <location>
        <begin position="1"/>
        <end position="19"/>
    </location>
</feature>
<evidence type="ECO:0000256" key="10">
    <source>
        <dbReference type="ARBA" id="ARBA00023004"/>
    </source>
</evidence>
<dbReference type="FunFam" id="1.10.630.10:FF:000042">
    <property type="entry name" value="Cytochrome P450"/>
    <property type="match status" value="1"/>
</dbReference>
<evidence type="ECO:0000256" key="6">
    <source>
        <dbReference type="ARBA" id="ARBA00022723"/>
    </source>
</evidence>
<dbReference type="GO" id="GO:0004497">
    <property type="term" value="F:monooxygenase activity"/>
    <property type="evidence" value="ECO:0007669"/>
    <property type="project" value="UniProtKB-KW"/>
</dbReference>
<evidence type="ECO:0000256" key="4">
    <source>
        <dbReference type="ARBA" id="ARBA00010617"/>
    </source>
</evidence>
<keyword evidence="7" id="KW-0256">Endoplasmic reticulum</keyword>
<feature type="binding site" description="axial binding residue" evidence="13">
    <location>
        <position position="464"/>
    </location>
    <ligand>
        <name>heme</name>
        <dbReference type="ChEBI" id="CHEBI:30413"/>
    </ligand>
    <ligandPart>
        <name>Fe</name>
        <dbReference type="ChEBI" id="CHEBI:18248"/>
    </ligandPart>
</feature>
<comment type="caution">
    <text evidence="16">The sequence shown here is derived from an EMBL/GenBank/DDBJ whole genome shotgun (WGS) entry which is preliminary data.</text>
</comment>
<evidence type="ECO:0000313" key="17">
    <source>
        <dbReference type="Proteomes" id="UP001431783"/>
    </source>
</evidence>
<dbReference type="InterPro" id="IPR001128">
    <property type="entry name" value="Cyt_P450"/>
</dbReference>
<comment type="cofactor">
    <cofactor evidence="1 13">
        <name>heme</name>
        <dbReference type="ChEBI" id="CHEBI:30413"/>
    </cofactor>
</comment>
<dbReference type="Proteomes" id="UP001431783">
    <property type="component" value="Unassembled WGS sequence"/>
</dbReference>
<dbReference type="GO" id="GO:0016705">
    <property type="term" value="F:oxidoreductase activity, acting on paired donors, with incorporation or reduction of molecular oxygen"/>
    <property type="evidence" value="ECO:0007669"/>
    <property type="project" value="InterPro"/>
</dbReference>
<evidence type="ECO:0000256" key="12">
    <source>
        <dbReference type="ARBA" id="ARBA00023136"/>
    </source>
</evidence>